<keyword evidence="2" id="KW-0472">Membrane</keyword>
<feature type="region of interest" description="Disordered" evidence="1">
    <location>
        <begin position="70"/>
        <end position="101"/>
    </location>
</feature>
<feature type="transmembrane region" description="Helical" evidence="2">
    <location>
        <begin position="357"/>
        <end position="377"/>
    </location>
</feature>
<evidence type="ECO:0000256" key="1">
    <source>
        <dbReference type="SAM" id="MobiDB-lite"/>
    </source>
</evidence>
<protein>
    <recommendedName>
        <fullName evidence="5">TPR repeat protein</fullName>
    </recommendedName>
</protein>
<sequence>MNRPYLPPFFTLYDLPADSDERTLKRTYARELKKIDQATELEAFQALRDSYEQALAWLQHKVQADLSADAEIPPPIPEQYQEPQKTEAEPDHPDINGQTSYQKYRGPAPEIIARQAFSSLRAIVEKPQVTFSEIDEFLNTQVNSEVLLHVDARFLFEIQVAAYLSEGWCDGKHFLFSSATEQFNWLEQQVRLNIRSWELHNLLEALRQWKKHRDDHPDYLNKFLEIFELARQHDTPDDTFLLKTHDILQFMSSNLSLLMWVVTDSKKIQQWTERAAYLFAHQPIQNWADFHQKAKIDIGFGHQLKHAQNNNQTPGIDFAGYSDRDSFTQFQTSPDQKHSSLLQRLAYLLHYLTSLRFFFALGFAFLLVCLVTLGNLVEQKKHSKKTHSPQTSLSAEALFIAGEDAYFGRNKVSKSIPDAIELWQAAANKGSVDAAKSLAELYKNGTEVKKDLKQALHWYEHAARLGDARSQLTAGTMYYFGKGSNVSDQNALRLFQQCATKEAYCKTMWASLLLDNAPDDAAQKKALELLHQADDAGESNAQRLLAVAQLEGSLGMSKNTEKGLDQLFRSGYGDAKSQYLIGQYYEQGKYLRRNLPEAKAWYLKATKQGHSDAITALQKLCKSPTDKDPGCVAWRELQATLQAS</sequence>
<organism evidence="3 4">
    <name type="scientific">Undibacterium squillarum</name>
    <dbReference type="NCBI Taxonomy" id="1131567"/>
    <lineage>
        <taxon>Bacteria</taxon>
        <taxon>Pseudomonadati</taxon>
        <taxon>Pseudomonadota</taxon>
        <taxon>Betaproteobacteria</taxon>
        <taxon>Burkholderiales</taxon>
        <taxon>Oxalobacteraceae</taxon>
        <taxon>Undibacterium</taxon>
    </lineage>
</organism>
<dbReference type="InterPro" id="IPR006597">
    <property type="entry name" value="Sel1-like"/>
</dbReference>
<dbReference type="InterPro" id="IPR011990">
    <property type="entry name" value="TPR-like_helical_dom_sf"/>
</dbReference>
<comment type="caution">
    <text evidence="3">The sequence shown here is derived from an EMBL/GenBank/DDBJ whole genome shotgun (WGS) entry which is preliminary data.</text>
</comment>
<dbReference type="PANTHER" id="PTHR11102">
    <property type="entry name" value="SEL-1-LIKE PROTEIN"/>
    <property type="match status" value="1"/>
</dbReference>
<dbReference type="EMBL" id="BMYU01000011">
    <property type="protein sequence ID" value="GGX52398.1"/>
    <property type="molecule type" value="Genomic_DNA"/>
</dbReference>
<dbReference type="SUPFAM" id="SSF81901">
    <property type="entry name" value="HCP-like"/>
    <property type="match status" value="2"/>
</dbReference>
<keyword evidence="4" id="KW-1185">Reference proteome</keyword>
<reference evidence="4" key="1">
    <citation type="journal article" date="2019" name="Int. J. Syst. Evol. Microbiol.">
        <title>The Global Catalogue of Microorganisms (GCM) 10K type strain sequencing project: providing services to taxonomists for standard genome sequencing and annotation.</title>
        <authorList>
            <consortium name="The Broad Institute Genomics Platform"/>
            <consortium name="The Broad Institute Genome Sequencing Center for Infectious Disease"/>
            <person name="Wu L."/>
            <person name="Ma J."/>
        </authorList>
    </citation>
    <scope>NUCLEOTIDE SEQUENCE [LARGE SCALE GENOMIC DNA]</scope>
    <source>
        <strain evidence="4">KCTC 23917</strain>
    </source>
</reference>
<name>A0ABQ2Y2W1_9BURK</name>
<dbReference type="InterPro" id="IPR050767">
    <property type="entry name" value="Sel1_AlgK"/>
</dbReference>
<evidence type="ECO:0000256" key="2">
    <source>
        <dbReference type="SAM" id="Phobius"/>
    </source>
</evidence>
<keyword evidence="2" id="KW-0812">Transmembrane</keyword>
<dbReference type="Pfam" id="PF08238">
    <property type="entry name" value="Sel1"/>
    <property type="match status" value="5"/>
</dbReference>
<keyword evidence="2" id="KW-1133">Transmembrane helix</keyword>
<dbReference type="PANTHER" id="PTHR11102:SF160">
    <property type="entry name" value="ERAD-ASSOCIATED E3 UBIQUITIN-PROTEIN LIGASE COMPONENT HRD3"/>
    <property type="match status" value="1"/>
</dbReference>
<feature type="compositionally biased region" description="Basic and acidic residues" evidence="1">
    <location>
        <begin position="84"/>
        <end position="94"/>
    </location>
</feature>
<proteinExistence type="predicted"/>
<dbReference type="RefSeq" id="WP_189358618.1">
    <property type="nucleotide sequence ID" value="NZ_BMYU01000011.1"/>
</dbReference>
<evidence type="ECO:0008006" key="5">
    <source>
        <dbReference type="Google" id="ProtNLM"/>
    </source>
</evidence>
<dbReference type="Proteomes" id="UP000653343">
    <property type="component" value="Unassembled WGS sequence"/>
</dbReference>
<gene>
    <name evidence="3" type="ORF">GCM10010946_33800</name>
</gene>
<accession>A0ABQ2Y2W1</accession>
<dbReference type="SMART" id="SM00671">
    <property type="entry name" value="SEL1"/>
    <property type="match status" value="5"/>
</dbReference>
<evidence type="ECO:0000313" key="4">
    <source>
        <dbReference type="Proteomes" id="UP000653343"/>
    </source>
</evidence>
<dbReference type="Gene3D" id="1.25.40.10">
    <property type="entry name" value="Tetratricopeptide repeat domain"/>
    <property type="match status" value="1"/>
</dbReference>
<evidence type="ECO:0000313" key="3">
    <source>
        <dbReference type="EMBL" id="GGX52398.1"/>
    </source>
</evidence>